<dbReference type="GO" id="GO:0005930">
    <property type="term" value="C:axoneme"/>
    <property type="evidence" value="ECO:0007669"/>
    <property type="project" value="UniProtKB-SubCell"/>
</dbReference>
<organism evidence="4 5">
    <name type="scientific">Raphidocelis subcapitata</name>
    <dbReference type="NCBI Taxonomy" id="307507"/>
    <lineage>
        <taxon>Eukaryota</taxon>
        <taxon>Viridiplantae</taxon>
        <taxon>Chlorophyta</taxon>
        <taxon>core chlorophytes</taxon>
        <taxon>Chlorophyceae</taxon>
        <taxon>CS clade</taxon>
        <taxon>Sphaeropleales</taxon>
        <taxon>Selenastraceae</taxon>
        <taxon>Raphidocelis</taxon>
    </lineage>
</organism>
<feature type="signal peptide" evidence="3">
    <location>
        <begin position="1"/>
        <end position="38"/>
    </location>
</feature>
<feature type="compositionally biased region" description="Acidic residues" evidence="2">
    <location>
        <begin position="876"/>
        <end position="887"/>
    </location>
</feature>
<dbReference type="SUPFAM" id="SSF52047">
    <property type="entry name" value="RNI-like"/>
    <property type="match status" value="1"/>
</dbReference>
<gene>
    <name evidence="4" type="ORF">Rsub_04887</name>
</gene>
<dbReference type="STRING" id="307507.A0A2V0NU82"/>
<dbReference type="InterPro" id="IPR051341">
    <property type="entry name" value="Zyg-11_UBL_adapter"/>
</dbReference>
<sequence>MPDHLVSCWVASTPAARVWRHPCIVLLMQLLLRQLAHCACLLRALPGASAAALGRGAQQVSGWLRLAPRRCACADAQLAVPPELPLVVLQRLGAWLPPADAASARLVCRAWRHQLGAQVGVVSLQPTLWQRPARGQVSQLRRLTSAFPLLRTLSCRHQRGAPVDARSMRRTMGFLATSTPTLAALRLRGMVDAQCWPALAEGIAPLAPQLRALDLQEACWPDAASTAALATTLTQLQRLRLHSGVFSRLAAHHVEAIAGMTRLRELSLGFRTVEGTAASPLALDPLARLARLESLDLEYTGLLELSGGARFARPERLSALTALTALGVRLVPLPSVDGLRALPALRALALVQAAPLTPRQVGALSCCRGLVRLEVEPLPWELLPALGRLTRLRALSVRLHQPPRGDLPPGAADALLGLLPLCRLQSFGLAGPLELAPAHVSAVAAAWRGLRSLDLCCGLAAGTAGFAALTSLRRLRLSPHHWDVWSSDAPVLLHPAELPASLTCLEARDVWVAAPGQDAARLAAAGRVCAFSWDGSAAQQAQPGGVGAVGAGGGSNSSVLEGGLSRSGSGSSLASSSSGGGSTSSCGADAAHAAEAARPQERRRYCLCGSAASVAGCICGGDAVAAPRFAHTPQPTPCSGTAERAAGAARRPPASSPAAREAALTLSTPRLRRLVLRCVSGAAVAGHEPLPLPRLSRLSALEQLDLHHSQITDRDLDAITSSPAAPTLRALRLVLTDDGARVGASVLARLTRLTALESLQVHAHERSLGRSVRAAMARMSSLRRLTLVTSPDFPSRFAHGLLVLTRLRQLAVLRVGLGFGAMDALHRLGGCVARALPECRFEALPDADRLLDEEEEGPAADKPPLDGGAAAKEAGDEPAGDDDEDDAGAGGVVAVAGRAVGASAAMAAVARVHGPRYVRLVRASWGG</sequence>
<feature type="region of interest" description="Disordered" evidence="2">
    <location>
        <begin position="634"/>
        <end position="660"/>
    </location>
</feature>
<dbReference type="PANTHER" id="PTHR12904:SF23">
    <property type="entry name" value="PROTEIN ZER-1 HOMOLOG"/>
    <property type="match status" value="1"/>
</dbReference>
<feature type="region of interest" description="Disordered" evidence="2">
    <location>
        <begin position="559"/>
        <end position="587"/>
    </location>
</feature>
<dbReference type="EMBL" id="BDRX01000022">
    <property type="protein sequence ID" value="GBF91218.1"/>
    <property type="molecule type" value="Genomic_DNA"/>
</dbReference>
<name>A0A2V0NU82_9CHLO</name>
<dbReference type="InParanoid" id="A0A2V0NU82"/>
<feature type="region of interest" description="Disordered" evidence="2">
    <location>
        <begin position="853"/>
        <end position="889"/>
    </location>
</feature>
<evidence type="ECO:0000256" key="3">
    <source>
        <dbReference type="SAM" id="SignalP"/>
    </source>
</evidence>
<evidence type="ECO:0008006" key="6">
    <source>
        <dbReference type="Google" id="ProtNLM"/>
    </source>
</evidence>
<evidence type="ECO:0000256" key="2">
    <source>
        <dbReference type="SAM" id="MobiDB-lite"/>
    </source>
</evidence>
<feature type="compositionally biased region" description="Low complexity" evidence="2">
    <location>
        <begin position="642"/>
        <end position="660"/>
    </location>
</feature>
<comment type="subcellular location">
    <subcellularLocation>
        <location evidence="1">Cytoplasm</location>
        <location evidence="1">Cytoskeleton</location>
        <location evidence="1">Cilium axoneme</location>
    </subcellularLocation>
</comment>
<evidence type="ECO:0000313" key="5">
    <source>
        <dbReference type="Proteomes" id="UP000247498"/>
    </source>
</evidence>
<dbReference type="InterPro" id="IPR032675">
    <property type="entry name" value="LRR_dom_sf"/>
</dbReference>
<dbReference type="InterPro" id="IPR036047">
    <property type="entry name" value="F-box-like_dom_sf"/>
</dbReference>
<dbReference type="Gene3D" id="3.80.10.10">
    <property type="entry name" value="Ribonuclease Inhibitor"/>
    <property type="match status" value="2"/>
</dbReference>
<evidence type="ECO:0000313" key="4">
    <source>
        <dbReference type="EMBL" id="GBF91218.1"/>
    </source>
</evidence>
<proteinExistence type="predicted"/>
<dbReference type="SUPFAM" id="SSF81383">
    <property type="entry name" value="F-box domain"/>
    <property type="match status" value="1"/>
</dbReference>
<reference evidence="4 5" key="1">
    <citation type="journal article" date="2018" name="Sci. Rep.">
        <title>Raphidocelis subcapitata (=Pseudokirchneriella subcapitata) provides an insight into genome evolution and environmental adaptations in the Sphaeropleales.</title>
        <authorList>
            <person name="Suzuki S."/>
            <person name="Yamaguchi H."/>
            <person name="Nakajima N."/>
            <person name="Kawachi M."/>
        </authorList>
    </citation>
    <scope>NUCLEOTIDE SEQUENCE [LARGE SCALE GENOMIC DNA]</scope>
    <source>
        <strain evidence="4 5">NIES-35</strain>
    </source>
</reference>
<protein>
    <recommendedName>
        <fullName evidence="6">F-box domain-containing protein</fullName>
    </recommendedName>
</protein>
<feature type="chain" id="PRO_5016112052" description="F-box domain-containing protein" evidence="3">
    <location>
        <begin position="39"/>
        <end position="927"/>
    </location>
</feature>
<dbReference type="Proteomes" id="UP000247498">
    <property type="component" value="Unassembled WGS sequence"/>
</dbReference>
<dbReference type="OrthoDB" id="556449at2759"/>
<accession>A0A2V0NU82</accession>
<dbReference type="AlphaFoldDB" id="A0A2V0NU82"/>
<evidence type="ECO:0000256" key="1">
    <source>
        <dbReference type="ARBA" id="ARBA00004430"/>
    </source>
</evidence>
<keyword evidence="5" id="KW-1185">Reference proteome</keyword>
<comment type="caution">
    <text evidence="4">The sequence shown here is derived from an EMBL/GenBank/DDBJ whole genome shotgun (WGS) entry which is preliminary data.</text>
</comment>
<keyword evidence="3" id="KW-0732">Signal</keyword>
<dbReference type="PANTHER" id="PTHR12904">
    <property type="match status" value="1"/>
</dbReference>